<proteinExistence type="inferred from homology"/>
<keyword evidence="6" id="KW-0106">Calcium</keyword>
<dbReference type="InterPro" id="IPR017850">
    <property type="entry name" value="Alkaline_phosphatase_core_sf"/>
</dbReference>
<evidence type="ECO:0000256" key="6">
    <source>
        <dbReference type="ARBA" id="ARBA00022837"/>
    </source>
</evidence>
<comment type="cofactor">
    <cofactor evidence="1">
        <name>Ca(2+)</name>
        <dbReference type="ChEBI" id="CHEBI:29108"/>
    </cofactor>
</comment>
<evidence type="ECO:0000259" key="9">
    <source>
        <dbReference type="Pfam" id="PF00884"/>
    </source>
</evidence>
<evidence type="ECO:0000313" key="10">
    <source>
        <dbReference type="EMBL" id="AEH26503.1"/>
    </source>
</evidence>
<evidence type="ECO:0000256" key="3">
    <source>
        <dbReference type="ARBA" id="ARBA00022723"/>
    </source>
</evidence>
<keyword evidence="4 8" id="KW-0732">Signal</keyword>
<name>F8TTJ2_9BACT</name>
<dbReference type="GO" id="GO:0046872">
    <property type="term" value="F:metal ion binding"/>
    <property type="evidence" value="ECO:0007669"/>
    <property type="project" value="UniProtKB-KW"/>
</dbReference>
<dbReference type="Pfam" id="PF00884">
    <property type="entry name" value="Sulfatase"/>
    <property type="match status" value="1"/>
</dbReference>
<dbReference type="InterPro" id="IPR000917">
    <property type="entry name" value="Sulfatase_N"/>
</dbReference>
<dbReference type="PANTHER" id="PTHR42693">
    <property type="entry name" value="ARYLSULFATASE FAMILY MEMBER"/>
    <property type="match status" value="1"/>
</dbReference>
<dbReference type="AlphaFoldDB" id="F8TTJ2"/>
<dbReference type="InterPro" id="IPR050738">
    <property type="entry name" value="Sulfatase"/>
</dbReference>
<evidence type="ECO:0000256" key="1">
    <source>
        <dbReference type="ARBA" id="ARBA00001913"/>
    </source>
</evidence>
<keyword evidence="5" id="KW-0378">Hydrolase</keyword>
<feature type="domain" description="Sulfatase N-terminal" evidence="9">
    <location>
        <begin position="23"/>
        <end position="352"/>
    </location>
</feature>
<feature type="region of interest" description="Disordered" evidence="7">
    <location>
        <begin position="471"/>
        <end position="491"/>
    </location>
</feature>
<evidence type="ECO:0000256" key="5">
    <source>
        <dbReference type="ARBA" id="ARBA00022801"/>
    </source>
</evidence>
<keyword evidence="3" id="KW-0479">Metal-binding</keyword>
<evidence type="ECO:0000256" key="8">
    <source>
        <dbReference type="SAM" id="SignalP"/>
    </source>
</evidence>
<evidence type="ECO:0000256" key="7">
    <source>
        <dbReference type="SAM" id="MobiDB-lite"/>
    </source>
</evidence>
<dbReference type="Gene3D" id="3.40.720.10">
    <property type="entry name" value="Alkaline Phosphatase, subunit A"/>
    <property type="match status" value="1"/>
</dbReference>
<dbReference type="PANTHER" id="PTHR42693:SF42">
    <property type="entry name" value="ARYLSULFATASE G"/>
    <property type="match status" value="1"/>
</dbReference>
<accession>F8TTJ2</accession>
<sequence length="491" mass="53935">MITRRLLIFLALGTSLFAGESKPNILFILTDDQGWPTLGCYGNKLIATPHLDRLATEGARFTAAYAMPQCTPTRAALFTGQHTARTGMWHVLTNPWYGYPWAPMREPTWREGLPRDWFTLPKGLRAAGYVTGTAGKWHLTADADGDYRALKPEAGDAFGFDFVAPRGDSQSAGDKQVDFLTDAAIGFIREQREKPWFFYLAHHTVHGPVLAPEALIARHRARGAPEKGSGNATFLAALEHLDNSVGRLMAALDELGLRERTLVVFMSDNGGVSRSYDPKPFTEGPGTDTQLHLANAEFPNAPLRGWKGSPYEGGIRVPCLVRWPGVVAAGRVVEAPAHVVDWLPTLLEVAGAKPAASHHLDGVSLAPLLRGSGEPAERSLIFHMPLYDLRWGATPCAVVRRGDWKLIEHFGDRFDAEGKYVSGPHVELFQLRDDLGETRDLAAREPARRQALLDELHAYLGSCGAEIPGANPHHEPARAFKETNEKPAFLR</sequence>
<dbReference type="InterPro" id="IPR024607">
    <property type="entry name" value="Sulfatase_CS"/>
</dbReference>
<evidence type="ECO:0000256" key="4">
    <source>
        <dbReference type="ARBA" id="ARBA00022729"/>
    </source>
</evidence>
<feature type="compositionally biased region" description="Basic and acidic residues" evidence="7">
    <location>
        <begin position="472"/>
        <end position="485"/>
    </location>
</feature>
<dbReference type="GO" id="GO:0004065">
    <property type="term" value="F:arylsulfatase activity"/>
    <property type="evidence" value="ECO:0007669"/>
    <property type="project" value="TreeGrafter"/>
</dbReference>
<organism evidence="10">
    <name type="scientific">uncultured Acidobacteria bacterium A11</name>
    <dbReference type="NCBI Taxonomy" id="1036854"/>
    <lineage>
        <taxon>Bacteria</taxon>
        <taxon>Pseudomonadati</taxon>
        <taxon>Acidobacteriota</taxon>
        <taxon>environmental samples</taxon>
    </lineage>
</organism>
<dbReference type="CDD" id="cd16144">
    <property type="entry name" value="ARS_like"/>
    <property type="match status" value="1"/>
</dbReference>
<dbReference type="EMBL" id="JF342591">
    <property type="protein sequence ID" value="AEH26503.1"/>
    <property type="molecule type" value="Genomic_DNA"/>
</dbReference>
<protein>
    <submittedName>
        <fullName evidence="10">Arylsulphatase</fullName>
    </submittedName>
</protein>
<dbReference type="PROSITE" id="PS00149">
    <property type="entry name" value="SULFATASE_2"/>
    <property type="match status" value="1"/>
</dbReference>
<feature type="chain" id="PRO_5003384625" evidence="8">
    <location>
        <begin position="19"/>
        <end position="491"/>
    </location>
</feature>
<feature type="signal peptide" evidence="8">
    <location>
        <begin position="1"/>
        <end position="18"/>
    </location>
</feature>
<dbReference type="SUPFAM" id="SSF53649">
    <property type="entry name" value="Alkaline phosphatase-like"/>
    <property type="match status" value="1"/>
</dbReference>
<dbReference type="Gene3D" id="3.30.1120.10">
    <property type="match status" value="1"/>
</dbReference>
<comment type="similarity">
    <text evidence="2">Belongs to the sulfatase family.</text>
</comment>
<reference evidence="10" key="1">
    <citation type="journal article" date="2011" name="FEMS Microbiol. Ecol.">
        <title>Polyketide synthase pathways identified from a metagenomic library are derived from soil Acidobacteria.</title>
        <authorList>
            <person name="Parsley L.C."/>
            <person name="Linneman J."/>
            <person name="Goode A.M."/>
            <person name="Becklund K."/>
            <person name="George I."/>
            <person name="Goodman R.M."/>
            <person name="Lopanik N.B."/>
            <person name="Liles M.R."/>
        </authorList>
    </citation>
    <scope>NUCLEOTIDE SEQUENCE</scope>
</reference>
<evidence type="ECO:0000256" key="2">
    <source>
        <dbReference type="ARBA" id="ARBA00008779"/>
    </source>
</evidence>